<evidence type="ECO:0000256" key="1">
    <source>
        <dbReference type="ARBA" id="ARBA00023157"/>
    </source>
</evidence>
<dbReference type="InParanoid" id="Q7YZW2"/>
<dbReference type="WormBase" id="H06I04.7">
    <property type="protein sequence ID" value="CE20935"/>
    <property type="gene ID" value="WBGene00019171"/>
    <property type="gene designation" value="fipr-29"/>
</dbReference>
<keyword evidence="5" id="KW-1185">Reference proteome</keyword>
<dbReference type="Proteomes" id="UP000001940">
    <property type="component" value="Chromosome III"/>
</dbReference>
<evidence type="ECO:0000313" key="5">
    <source>
        <dbReference type="Proteomes" id="UP000001940"/>
    </source>
</evidence>
<dbReference type="RefSeq" id="NP_001022639.1">
    <property type="nucleotide sequence ID" value="NM_001027468.3"/>
</dbReference>
<dbReference type="HOGENOM" id="CLU_2724507_0_0_1"/>
<feature type="signal peptide" evidence="2">
    <location>
        <begin position="1"/>
        <end position="20"/>
    </location>
</feature>
<dbReference type="PaxDb" id="6239-H06I04.7"/>
<evidence type="ECO:0000313" key="6">
    <source>
        <dbReference type="WormBase" id="H06I04.7"/>
    </source>
</evidence>
<feature type="domain" description="Invertebrate defensins family profile" evidence="3">
    <location>
        <begin position="25"/>
        <end position="65"/>
    </location>
</feature>
<dbReference type="InterPro" id="IPR001542">
    <property type="entry name" value="Defensin_invertebrate/fungal"/>
</dbReference>
<dbReference type="CTD" id="3565386"/>
<protein>
    <submittedName>
        <fullName evidence="4">Invertebrate defensins family profile domain-containing protein</fullName>
    </submittedName>
</protein>
<proteinExistence type="predicted"/>
<organism evidence="4 5">
    <name type="scientific">Caenorhabditis elegans</name>
    <dbReference type="NCBI Taxonomy" id="6239"/>
    <lineage>
        <taxon>Eukaryota</taxon>
        <taxon>Metazoa</taxon>
        <taxon>Ecdysozoa</taxon>
        <taxon>Nematoda</taxon>
        <taxon>Chromadorea</taxon>
        <taxon>Rhabditida</taxon>
        <taxon>Rhabditina</taxon>
        <taxon>Rhabditomorpha</taxon>
        <taxon>Rhabditoidea</taxon>
        <taxon>Rhabditidae</taxon>
        <taxon>Peloderinae</taxon>
        <taxon>Caenorhabditis</taxon>
    </lineage>
</organism>
<accession>Q7YZW2</accession>
<dbReference type="AlphaFoldDB" id="Q7YZW2"/>
<dbReference type="GeneID" id="3565386"/>
<keyword evidence="1" id="KW-1015">Disulfide bond</keyword>
<name>Q7YZW2_CAEEL</name>
<feature type="chain" id="PRO_5004296843" evidence="2">
    <location>
        <begin position="21"/>
        <end position="72"/>
    </location>
</feature>
<dbReference type="AGR" id="WB:WBGene00019171"/>
<dbReference type="KEGG" id="cel:CELE_H06I04.7"/>
<dbReference type="PROSITE" id="PS51378">
    <property type="entry name" value="INVERT_DEFENSINS"/>
    <property type="match status" value="1"/>
</dbReference>
<evidence type="ECO:0000259" key="3">
    <source>
        <dbReference type="PROSITE" id="PS51378"/>
    </source>
</evidence>
<reference evidence="4 5" key="1">
    <citation type="journal article" date="1998" name="Science">
        <title>Genome sequence of the nematode C. elegans: a platform for investigating biology.</title>
        <authorList>
            <consortium name="The C. elegans sequencing consortium"/>
            <person name="Sulson J.E."/>
            <person name="Waterston R."/>
        </authorList>
    </citation>
    <scope>NUCLEOTIDE SEQUENCE [LARGE SCALE GENOMIC DNA]</scope>
    <source>
        <strain evidence="4 5">Bristol N2</strain>
    </source>
</reference>
<dbReference type="Bgee" id="WBGene00019171">
    <property type="expression patterns" value="Expressed in adult organism and 1 other cell type or tissue"/>
</dbReference>
<evidence type="ECO:0000313" key="4">
    <source>
        <dbReference type="EMBL" id="CCD72257.1"/>
    </source>
</evidence>
<dbReference type="EMBL" id="BX284603">
    <property type="protein sequence ID" value="CCD72257.1"/>
    <property type="molecule type" value="Genomic_DNA"/>
</dbReference>
<evidence type="ECO:0000256" key="2">
    <source>
        <dbReference type="SAM" id="SignalP"/>
    </source>
</evidence>
<dbReference type="UCSC" id="H06I04.7">
    <property type="organism name" value="c. elegans"/>
</dbReference>
<gene>
    <name evidence="4 6" type="primary">fipr-29</name>
    <name evidence="4" type="ORF">CELE_H06I04.7</name>
    <name evidence="6" type="ORF">H06I04.7</name>
</gene>
<sequence>MPNSSILLIFLLTIVILIAPEENHKTYCEVLTSNNSNCTAYCKEKPECSWGRCEGYFKTNCVCYSDKYQFCE</sequence>
<dbReference type="GO" id="GO:0006952">
    <property type="term" value="P:defense response"/>
    <property type="evidence" value="ECO:0007669"/>
    <property type="project" value="InterPro"/>
</dbReference>
<keyword evidence="2" id="KW-0732">Signal</keyword>